<name>A0A1H7NM61_9NOCA</name>
<accession>A0A1H7NM61</accession>
<proteinExistence type="predicted"/>
<gene>
    <name evidence="1" type="ORF">SAMN05444583_10779</name>
</gene>
<reference evidence="2" key="1">
    <citation type="submission" date="2016-10" db="EMBL/GenBank/DDBJ databases">
        <authorList>
            <person name="Varghese N."/>
            <person name="Submissions S."/>
        </authorList>
    </citation>
    <scope>NUCLEOTIDE SEQUENCE [LARGE SCALE GENOMIC DNA]</scope>
    <source>
        <strain evidence="2">DSM 44675</strain>
    </source>
</reference>
<dbReference type="EMBL" id="FOAW01000007">
    <property type="protein sequence ID" value="SEL24471.1"/>
    <property type="molecule type" value="Genomic_DNA"/>
</dbReference>
<dbReference type="Proteomes" id="UP000198677">
    <property type="component" value="Unassembled WGS sequence"/>
</dbReference>
<evidence type="ECO:0000313" key="2">
    <source>
        <dbReference type="Proteomes" id="UP000198677"/>
    </source>
</evidence>
<sequence>MTPDELMTTACHRATESVVDNWGGPFGAVIAGLPY</sequence>
<keyword evidence="2" id="KW-1185">Reference proteome</keyword>
<dbReference type="AlphaFoldDB" id="A0A1H7NM61"/>
<protein>
    <submittedName>
        <fullName evidence="1">Uncharacterized protein</fullName>
    </submittedName>
</protein>
<evidence type="ECO:0000313" key="1">
    <source>
        <dbReference type="EMBL" id="SEL24471.1"/>
    </source>
</evidence>
<organism evidence="1 2">
    <name type="scientific">Rhodococcus maanshanensis</name>
    <dbReference type="NCBI Taxonomy" id="183556"/>
    <lineage>
        <taxon>Bacteria</taxon>
        <taxon>Bacillati</taxon>
        <taxon>Actinomycetota</taxon>
        <taxon>Actinomycetes</taxon>
        <taxon>Mycobacteriales</taxon>
        <taxon>Nocardiaceae</taxon>
        <taxon>Rhodococcus</taxon>
    </lineage>
</organism>